<evidence type="ECO:0000313" key="4">
    <source>
        <dbReference type="Proteomes" id="UP000247790"/>
    </source>
</evidence>
<proteinExistence type="predicted"/>
<dbReference type="OrthoDB" id="4569478at2"/>
<dbReference type="EMBL" id="CP054614">
    <property type="protein sequence ID" value="QKS55929.1"/>
    <property type="molecule type" value="Genomic_DNA"/>
</dbReference>
<dbReference type="RefSeq" id="WP_110894676.1">
    <property type="nucleotide sequence ID" value="NZ_CP054614.1"/>
</dbReference>
<dbReference type="AlphaFoldDB" id="A0A2V4VDE6"/>
<reference evidence="2 4" key="1">
    <citation type="submission" date="2018-06" db="EMBL/GenBank/DDBJ databases">
        <title>Genomic Encyclopedia of Type Strains, Phase III (KMG-III): the genomes of soil and plant-associated and newly described type strains.</title>
        <authorList>
            <person name="Whitman W."/>
        </authorList>
    </citation>
    <scope>NUCLEOTIDE SEQUENCE [LARGE SCALE GENOMIC DNA]</scope>
    <source>
        <strain evidence="2 4">CECT 7022</strain>
    </source>
</reference>
<gene>
    <name evidence="2" type="ORF">DFQ00_102352</name>
    <name evidence="3" type="ORF">HUB98_05975</name>
</gene>
<sequence>MSEVVKGVGKDAPTVTNELGGKQSQVLYRFDLLNPAAMFEMTKVLKYGADKYGADNWMNIEVRDHINHMLIHAYAYLAGDTSDEHLSHIMCRAMFAQAVELKNQQYQKDRVVCE</sequence>
<reference evidence="3 5" key="2">
    <citation type="submission" date="2020-06" db="EMBL/GenBank/DDBJ databases">
        <title>Complete genome of Paenibacillus barcinonensis KACC11450.</title>
        <authorList>
            <person name="Kim M."/>
            <person name="Park Y.-J."/>
            <person name="Shin J.-H."/>
        </authorList>
    </citation>
    <scope>NUCLEOTIDE SEQUENCE [LARGE SCALE GENOMIC DNA]</scope>
    <source>
        <strain evidence="3 5">KACC11450</strain>
    </source>
</reference>
<keyword evidence="5" id="KW-1185">Reference proteome</keyword>
<dbReference type="Proteomes" id="UP000509327">
    <property type="component" value="Chromosome"/>
</dbReference>
<evidence type="ECO:0000313" key="5">
    <source>
        <dbReference type="Proteomes" id="UP000509327"/>
    </source>
</evidence>
<evidence type="ECO:0000313" key="3">
    <source>
        <dbReference type="EMBL" id="QKS55929.1"/>
    </source>
</evidence>
<dbReference type="Proteomes" id="UP000247790">
    <property type="component" value="Unassembled WGS sequence"/>
</dbReference>
<dbReference type="InterPro" id="IPR044038">
    <property type="entry name" value="dATP/dGTP_diPOhydrolase_N"/>
</dbReference>
<dbReference type="EMBL" id="QJSW01000002">
    <property type="protein sequence ID" value="PYE51558.1"/>
    <property type="molecule type" value="Genomic_DNA"/>
</dbReference>
<evidence type="ECO:0000259" key="1">
    <source>
        <dbReference type="Pfam" id="PF18909"/>
    </source>
</evidence>
<dbReference type="Pfam" id="PF18909">
    <property type="entry name" value="dGTP_diPhyd_N"/>
    <property type="match status" value="1"/>
</dbReference>
<organism evidence="2 4">
    <name type="scientific">Paenibacillus barcinonensis</name>
    <dbReference type="NCBI Taxonomy" id="198119"/>
    <lineage>
        <taxon>Bacteria</taxon>
        <taxon>Bacillati</taxon>
        <taxon>Bacillota</taxon>
        <taxon>Bacilli</taxon>
        <taxon>Bacillales</taxon>
        <taxon>Paenibacillaceae</taxon>
        <taxon>Paenibacillus</taxon>
    </lineage>
</organism>
<evidence type="ECO:0000313" key="2">
    <source>
        <dbReference type="EMBL" id="PYE51558.1"/>
    </source>
</evidence>
<name>A0A2V4VDE6_PAEBA</name>
<protein>
    <recommendedName>
        <fullName evidence="1">dATP/dGTP diphosphohydrolase N-terminal domain-containing protein</fullName>
    </recommendedName>
</protein>
<feature type="domain" description="dATP/dGTP diphosphohydrolase N-terminal" evidence="1">
    <location>
        <begin position="20"/>
        <end position="107"/>
    </location>
</feature>
<accession>A0A2V4VDE6</accession>